<comment type="caution">
    <text evidence="1">The sequence shown here is derived from an EMBL/GenBank/DDBJ whole genome shotgun (WGS) entry which is preliminary data.</text>
</comment>
<gene>
    <name evidence="1" type="ORF">NS220_06895</name>
</gene>
<sequence>MALFTFQFIVSGDLAAAQEATRGALEAAGFTVEQKGDHWKATHGNLVKTMFLGVRAPNDDLREVLDVTFTDLGGTVEVRLHRPIFQPAGGNDDGMEQLKLHNAYKAAIAEVEAGLQQRGVLVSAKV</sequence>
<dbReference type="Proteomes" id="UP000075025">
    <property type="component" value="Unassembled WGS sequence"/>
</dbReference>
<dbReference type="OrthoDB" id="5066970at2"/>
<evidence type="ECO:0000313" key="2">
    <source>
        <dbReference type="Proteomes" id="UP000075025"/>
    </source>
</evidence>
<protein>
    <submittedName>
        <fullName evidence="1">Uncharacterized protein</fullName>
    </submittedName>
</protein>
<accession>A0A147EY75</accession>
<dbReference type="PATRIC" id="fig|2033.6.peg.2373"/>
<dbReference type="AlphaFoldDB" id="A0A147EY75"/>
<name>A0A147EY75_MICTE</name>
<dbReference type="EMBL" id="LDRT01000040">
    <property type="protein sequence ID" value="KTR95142.1"/>
    <property type="molecule type" value="Genomic_DNA"/>
</dbReference>
<dbReference type="RefSeq" id="WP_058623345.1">
    <property type="nucleotide sequence ID" value="NZ_LDRT01000040.1"/>
</dbReference>
<evidence type="ECO:0000313" key="1">
    <source>
        <dbReference type="EMBL" id="KTR95142.1"/>
    </source>
</evidence>
<reference evidence="1 2" key="1">
    <citation type="journal article" date="2016" name="Front. Microbiol.">
        <title>Genomic Resource of Rice Seed Associated Bacteria.</title>
        <authorList>
            <person name="Midha S."/>
            <person name="Bansal K."/>
            <person name="Sharma S."/>
            <person name="Kumar N."/>
            <person name="Patil P.P."/>
            <person name="Chaudhry V."/>
            <person name="Patil P.B."/>
        </authorList>
    </citation>
    <scope>NUCLEOTIDE SEQUENCE [LARGE SCALE GENOMIC DNA]</scope>
    <source>
        <strain evidence="1 2">NS220</strain>
    </source>
</reference>
<organism evidence="1 2">
    <name type="scientific">Microbacterium testaceum</name>
    <name type="common">Aureobacterium testaceum</name>
    <name type="synonym">Brevibacterium testaceum</name>
    <dbReference type="NCBI Taxonomy" id="2033"/>
    <lineage>
        <taxon>Bacteria</taxon>
        <taxon>Bacillati</taxon>
        <taxon>Actinomycetota</taxon>
        <taxon>Actinomycetes</taxon>
        <taxon>Micrococcales</taxon>
        <taxon>Microbacteriaceae</taxon>
        <taxon>Microbacterium</taxon>
    </lineage>
</organism>
<proteinExistence type="predicted"/>